<keyword evidence="2" id="KW-1003">Cell membrane</keyword>
<dbReference type="AlphaFoldDB" id="A0A0A0IJ33"/>
<dbReference type="SMART" id="SM00283">
    <property type="entry name" value="MA"/>
    <property type="match status" value="1"/>
</dbReference>
<evidence type="ECO:0000256" key="3">
    <source>
        <dbReference type="ARBA" id="ARBA00022500"/>
    </source>
</evidence>
<evidence type="ECO:0000313" key="13">
    <source>
        <dbReference type="EMBL" id="KGN00222.1"/>
    </source>
</evidence>
<keyword evidence="3" id="KW-0145">Chemotaxis</keyword>
<dbReference type="InterPro" id="IPR029151">
    <property type="entry name" value="Sensor-like_sf"/>
</dbReference>
<dbReference type="EMBL" id="JDRY01000023">
    <property type="protein sequence ID" value="KGN00222.1"/>
    <property type="molecule type" value="Genomic_DNA"/>
</dbReference>
<keyword evidence="6 10" id="KW-0472">Membrane</keyword>
<dbReference type="GO" id="GO:0006935">
    <property type="term" value="P:chemotaxis"/>
    <property type="evidence" value="ECO:0007669"/>
    <property type="project" value="UniProtKB-KW"/>
</dbReference>
<keyword evidence="7 9" id="KW-0807">Transducer</keyword>
<gene>
    <name evidence="13" type="ORF">Z955_04295</name>
</gene>
<evidence type="ECO:0000256" key="5">
    <source>
        <dbReference type="ARBA" id="ARBA00022989"/>
    </source>
</evidence>
<evidence type="ECO:0000256" key="10">
    <source>
        <dbReference type="SAM" id="Phobius"/>
    </source>
</evidence>
<dbReference type="Gene3D" id="3.30.450.20">
    <property type="entry name" value="PAS domain"/>
    <property type="match status" value="1"/>
</dbReference>
<dbReference type="Pfam" id="PF00015">
    <property type="entry name" value="MCPsignal"/>
    <property type="match status" value="1"/>
</dbReference>
<evidence type="ECO:0000256" key="4">
    <source>
        <dbReference type="ARBA" id="ARBA00022692"/>
    </source>
</evidence>
<organism evidence="13 14">
    <name type="scientific">Clostridium botulinum C/D str. DC5</name>
    <dbReference type="NCBI Taxonomy" id="1443128"/>
    <lineage>
        <taxon>Bacteria</taxon>
        <taxon>Bacillati</taxon>
        <taxon>Bacillota</taxon>
        <taxon>Clostridia</taxon>
        <taxon>Eubacteriales</taxon>
        <taxon>Clostridiaceae</taxon>
        <taxon>Clostridium</taxon>
    </lineage>
</organism>
<dbReference type="CDD" id="cd12912">
    <property type="entry name" value="PDC2_MCP_like"/>
    <property type="match status" value="1"/>
</dbReference>
<evidence type="ECO:0000313" key="14">
    <source>
        <dbReference type="Proteomes" id="UP000030014"/>
    </source>
</evidence>
<dbReference type="PROSITE" id="PS50885">
    <property type="entry name" value="HAMP"/>
    <property type="match status" value="1"/>
</dbReference>
<dbReference type="Gene3D" id="1.10.287.950">
    <property type="entry name" value="Methyl-accepting chemotaxis protein"/>
    <property type="match status" value="1"/>
</dbReference>
<proteinExistence type="inferred from homology"/>
<evidence type="ECO:0000256" key="9">
    <source>
        <dbReference type="PROSITE-ProRule" id="PRU00284"/>
    </source>
</evidence>
<keyword evidence="4 10" id="KW-0812">Transmembrane</keyword>
<dbReference type="SUPFAM" id="SSF103190">
    <property type="entry name" value="Sensory domain-like"/>
    <property type="match status" value="1"/>
</dbReference>
<comment type="caution">
    <text evidence="13">The sequence shown here is derived from an EMBL/GenBank/DDBJ whole genome shotgun (WGS) entry which is preliminary data.</text>
</comment>
<evidence type="ECO:0000256" key="8">
    <source>
        <dbReference type="ARBA" id="ARBA00029447"/>
    </source>
</evidence>
<reference evidence="13 14" key="1">
    <citation type="submission" date="2014-01" db="EMBL/GenBank/DDBJ databases">
        <title>Plasmidome dynamics in the species complex Clostridium novyi sensu lato converts strains of independent lineages into distinctly different pathogens.</title>
        <authorList>
            <person name="Skarin H."/>
            <person name="Segerman B."/>
        </authorList>
    </citation>
    <scope>NUCLEOTIDE SEQUENCE [LARGE SCALE GENOMIC DNA]</scope>
    <source>
        <strain evidence="13 14">DC5</strain>
    </source>
</reference>
<feature type="domain" description="Methyl-accepting transducer" evidence="11">
    <location>
        <begin position="383"/>
        <end position="620"/>
    </location>
</feature>
<feature type="domain" description="HAMP" evidence="12">
    <location>
        <begin position="312"/>
        <end position="364"/>
    </location>
</feature>
<feature type="transmembrane region" description="Helical" evidence="10">
    <location>
        <begin position="291"/>
        <end position="311"/>
    </location>
</feature>
<evidence type="ECO:0000256" key="6">
    <source>
        <dbReference type="ARBA" id="ARBA00023136"/>
    </source>
</evidence>
<evidence type="ECO:0000256" key="1">
    <source>
        <dbReference type="ARBA" id="ARBA00004651"/>
    </source>
</evidence>
<comment type="similarity">
    <text evidence="8">Belongs to the methyl-accepting chemotaxis (MCP) protein family.</text>
</comment>
<name>A0A0A0IJ33_CLOBO</name>
<dbReference type="Proteomes" id="UP000030014">
    <property type="component" value="Unassembled WGS sequence"/>
</dbReference>
<sequence>MTKFTKGLFFKITSNLLCLVTIICITMVGISYYLSSRQIVNDKQIELSQAAKQTANLVHATLGKDTKAMEALSERDDIKSMDYVKTSEILKKEAKRLKYIDLVLVDKEGVIHFHDGTTYSIDLKNKDIMIDYIRKALNGKSSVSNPIRNEQGRAMFSIATPIFNEEHKVQGLLLANLDISQINKLIQSCNIYENGSVFAIDKDGNTVASKNVDYILNKENFIKKAKKDDKYKEIASVENKMIKGKNGVEEFKFNNQKNIIAFSPVNNVDWYIGIQQSLDEVLSSCRTLRRILIALSIIGISIGIIVSILIAKNITNALKYITKYTSELANYNLSYNIELKRNDEIGQTVEKLNFARECIKKVIDSVKDKCIRNVENNNKTRELIEKIVGQIDSIVLASEKINGDMEENLAFVEEATTSSNVIKDEIVIIKEKMKNGINIINNINEKADSVRAESIDAKKDIVDLYKEIKLKLKDALNEGESVKKISIMAETILNISKNTNLLALNAAIEAARAGEAGKGFAVVAEEIRKLAEKSSESVEFIQETVSKVFNSVQLLGNVSKDIIDIMENKVVRDYDNLVEISNQYKEDGKNVENLILEINNLSNDMSESMLEIITAMNSISNSTNNITNETNNIVVSIGDMNENIFEVEEMSKNNSEELVSLKNDAYKFK</sequence>
<evidence type="ECO:0000256" key="7">
    <source>
        <dbReference type="ARBA" id="ARBA00023224"/>
    </source>
</evidence>
<dbReference type="RefSeq" id="WP_039257794.1">
    <property type="nucleotide sequence ID" value="NZ_JDRY01000023.1"/>
</dbReference>
<dbReference type="InterPro" id="IPR033479">
    <property type="entry name" value="dCache_1"/>
</dbReference>
<comment type="subcellular location">
    <subcellularLocation>
        <location evidence="1">Cell membrane</location>
        <topology evidence="1">Multi-pass membrane protein</topology>
    </subcellularLocation>
</comment>
<protein>
    <submittedName>
        <fullName evidence="13">Chemotaxis protein</fullName>
    </submittedName>
</protein>
<dbReference type="PANTHER" id="PTHR32089">
    <property type="entry name" value="METHYL-ACCEPTING CHEMOTAXIS PROTEIN MCPB"/>
    <property type="match status" value="1"/>
</dbReference>
<dbReference type="PANTHER" id="PTHR32089:SF112">
    <property type="entry name" value="LYSOZYME-LIKE PROTEIN-RELATED"/>
    <property type="match status" value="1"/>
</dbReference>
<dbReference type="InterPro" id="IPR004089">
    <property type="entry name" value="MCPsignal_dom"/>
</dbReference>
<feature type="transmembrane region" description="Helical" evidence="10">
    <location>
        <begin position="12"/>
        <end position="34"/>
    </location>
</feature>
<dbReference type="GO" id="GO:0007165">
    <property type="term" value="P:signal transduction"/>
    <property type="evidence" value="ECO:0007669"/>
    <property type="project" value="UniProtKB-KW"/>
</dbReference>
<keyword evidence="5 10" id="KW-1133">Transmembrane helix</keyword>
<dbReference type="SUPFAM" id="SSF58104">
    <property type="entry name" value="Methyl-accepting chemotaxis protein (MCP) signaling domain"/>
    <property type="match status" value="1"/>
</dbReference>
<evidence type="ECO:0000256" key="2">
    <source>
        <dbReference type="ARBA" id="ARBA00022475"/>
    </source>
</evidence>
<dbReference type="GO" id="GO:0005886">
    <property type="term" value="C:plasma membrane"/>
    <property type="evidence" value="ECO:0007669"/>
    <property type="project" value="UniProtKB-SubCell"/>
</dbReference>
<dbReference type="Pfam" id="PF02743">
    <property type="entry name" value="dCache_1"/>
    <property type="match status" value="1"/>
</dbReference>
<evidence type="ECO:0000259" key="12">
    <source>
        <dbReference type="PROSITE" id="PS50885"/>
    </source>
</evidence>
<dbReference type="InterPro" id="IPR003660">
    <property type="entry name" value="HAMP_dom"/>
</dbReference>
<dbReference type="PROSITE" id="PS50111">
    <property type="entry name" value="CHEMOTAXIS_TRANSDUC_2"/>
    <property type="match status" value="1"/>
</dbReference>
<dbReference type="PRINTS" id="PR00260">
    <property type="entry name" value="CHEMTRNSDUCR"/>
</dbReference>
<accession>A0A0A0IJ33</accession>
<dbReference type="GO" id="GO:0004888">
    <property type="term" value="F:transmembrane signaling receptor activity"/>
    <property type="evidence" value="ECO:0007669"/>
    <property type="project" value="InterPro"/>
</dbReference>
<evidence type="ECO:0000259" key="11">
    <source>
        <dbReference type="PROSITE" id="PS50111"/>
    </source>
</evidence>
<dbReference type="InterPro" id="IPR004090">
    <property type="entry name" value="Chemotax_Me-accpt_rcpt"/>
</dbReference>